<evidence type="ECO:0000313" key="5">
    <source>
        <dbReference type="Proteomes" id="UP001500393"/>
    </source>
</evidence>
<feature type="domain" description="N-acetyltransferase" evidence="3">
    <location>
        <begin position="155"/>
        <end position="297"/>
    </location>
</feature>
<keyword evidence="5" id="KW-1185">Reference proteome</keyword>
<dbReference type="SUPFAM" id="SSF55729">
    <property type="entry name" value="Acyl-CoA N-acyltransferases (Nat)"/>
    <property type="match status" value="2"/>
</dbReference>
<dbReference type="RefSeq" id="WP_344209086.1">
    <property type="nucleotide sequence ID" value="NZ_BAAAOS010000006.1"/>
</dbReference>
<protein>
    <submittedName>
        <fullName evidence="4">GNAT family N-acetyltransferase</fullName>
    </submittedName>
</protein>
<evidence type="ECO:0000259" key="3">
    <source>
        <dbReference type="PROSITE" id="PS51186"/>
    </source>
</evidence>
<dbReference type="Pfam" id="PF00583">
    <property type="entry name" value="Acetyltransf_1"/>
    <property type="match status" value="2"/>
</dbReference>
<accession>A0ABP4N259</accession>
<evidence type="ECO:0000256" key="2">
    <source>
        <dbReference type="ARBA" id="ARBA00023315"/>
    </source>
</evidence>
<dbReference type="PANTHER" id="PTHR43877">
    <property type="entry name" value="AMINOALKYLPHOSPHONATE N-ACETYLTRANSFERASE-RELATED-RELATED"/>
    <property type="match status" value="1"/>
</dbReference>
<proteinExistence type="predicted"/>
<organism evidence="4 5">
    <name type="scientific">Kribbella sancticallisti</name>
    <dbReference type="NCBI Taxonomy" id="460087"/>
    <lineage>
        <taxon>Bacteria</taxon>
        <taxon>Bacillati</taxon>
        <taxon>Actinomycetota</taxon>
        <taxon>Actinomycetes</taxon>
        <taxon>Propionibacteriales</taxon>
        <taxon>Kribbellaceae</taxon>
        <taxon>Kribbella</taxon>
    </lineage>
</organism>
<dbReference type="InterPro" id="IPR000182">
    <property type="entry name" value="GNAT_dom"/>
</dbReference>
<dbReference type="InterPro" id="IPR016181">
    <property type="entry name" value="Acyl_CoA_acyltransferase"/>
</dbReference>
<keyword evidence="1" id="KW-0808">Transferase</keyword>
<dbReference type="Proteomes" id="UP001500393">
    <property type="component" value="Unassembled WGS sequence"/>
</dbReference>
<gene>
    <name evidence="4" type="ORF">GCM10009789_04060</name>
</gene>
<dbReference type="CDD" id="cd04301">
    <property type="entry name" value="NAT_SF"/>
    <property type="match status" value="1"/>
</dbReference>
<dbReference type="InterPro" id="IPR050832">
    <property type="entry name" value="Bact_Acetyltransf"/>
</dbReference>
<name>A0ABP4N259_9ACTN</name>
<evidence type="ECO:0000256" key="1">
    <source>
        <dbReference type="ARBA" id="ARBA00022679"/>
    </source>
</evidence>
<dbReference type="EMBL" id="BAAAOS010000006">
    <property type="protein sequence ID" value="GAA1553783.1"/>
    <property type="molecule type" value="Genomic_DNA"/>
</dbReference>
<comment type="caution">
    <text evidence="4">The sequence shown here is derived from an EMBL/GenBank/DDBJ whole genome shotgun (WGS) entry which is preliminary data.</text>
</comment>
<reference evidence="5" key="1">
    <citation type="journal article" date="2019" name="Int. J. Syst. Evol. Microbiol.">
        <title>The Global Catalogue of Microorganisms (GCM) 10K type strain sequencing project: providing services to taxonomists for standard genome sequencing and annotation.</title>
        <authorList>
            <consortium name="The Broad Institute Genomics Platform"/>
            <consortium name="The Broad Institute Genome Sequencing Center for Infectious Disease"/>
            <person name="Wu L."/>
            <person name="Ma J."/>
        </authorList>
    </citation>
    <scope>NUCLEOTIDE SEQUENCE [LARGE SCALE GENOMIC DNA]</scope>
    <source>
        <strain evidence="5">JCM 14969</strain>
    </source>
</reference>
<keyword evidence="2" id="KW-0012">Acyltransferase</keyword>
<dbReference type="PROSITE" id="PS51186">
    <property type="entry name" value="GNAT"/>
    <property type="match status" value="2"/>
</dbReference>
<dbReference type="Gene3D" id="3.40.630.30">
    <property type="match status" value="1"/>
</dbReference>
<sequence>MGFEIRSATPADATGIAGVWAAAMPQLVKTAKGVEAELRGSTRRVVLIATEPGVVGFGNVYLPDPQEREPRLRVTVQVPPAQRGRGIGSALYQAIERAAQDAGAAKLLIVVSDDDRSKDFAIRHGFTIGRRMTHAKADLAEVPAPAPVPPGLQLVDFDDLQPAPLWVATSAVADGDPSGLSHVPEYDDWVRMDWNHPDLRRDLSMALVADGIVVSFVTTAADPDRKVIWSNLTGTVPTYRGRGLAKVVKSAALSRSREAGFLTAYTGNDADNQPMLAVNKWLGYQPTAAAWTAEKVL</sequence>
<feature type="domain" description="N-acetyltransferase" evidence="3">
    <location>
        <begin position="3"/>
        <end position="149"/>
    </location>
</feature>
<evidence type="ECO:0000313" key="4">
    <source>
        <dbReference type="EMBL" id="GAA1553783.1"/>
    </source>
</evidence>